<evidence type="ECO:0000313" key="4">
    <source>
        <dbReference type="EMBL" id="QJE98515.1"/>
    </source>
</evidence>
<dbReference type="Proteomes" id="UP000501812">
    <property type="component" value="Chromosome"/>
</dbReference>
<dbReference type="InterPro" id="IPR001509">
    <property type="entry name" value="Epimerase_deHydtase"/>
</dbReference>
<sequence length="338" mass="37859">MNPQIVIFAANGFLGRYLARHYQNQGREVVCVARSRDGWSGDGMFLEWDGKTLGPWALALEGAERVINLAGRNVNCRYDARNRREILESRIDSTRVIGQAISTCKIPPKLWINASSATFYRHAEDHGQDEWMGEPGEGFSVGVVQAWEEAFFAAAVPGATRKIALRIGMVLANEDGTVFDVLRHLTRRGLGGKMGKGSQRVSWIHMDDLLGSIDFLAADPLADGVFNLTTPEFPTNRELMQAFREQQGAPFGLPATELMLELGARLLKTETELVLKSRWADPRRLREAGFRWRWPHLDAALADLESRIGLEGFFRQPERRSAGVRIWTPGKRATASLR</sequence>
<dbReference type="AlphaFoldDB" id="A0A858RP52"/>
<dbReference type="InterPro" id="IPR010099">
    <property type="entry name" value="SDR39U1"/>
</dbReference>
<evidence type="ECO:0000313" key="5">
    <source>
        <dbReference type="Proteomes" id="UP000501812"/>
    </source>
</evidence>
<dbReference type="PANTHER" id="PTHR11092:SF0">
    <property type="entry name" value="EPIMERASE FAMILY PROTEIN SDR39U1"/>
    <property type="match status" value="1"/>
</dbReference>
<name>A0A858RP52_9BACT</name>
<feature type="domain" description="DUF1731" evidence="3">
    <location>
        <begin position="257"/>
        <end position="304"/>
    </location>
</feature>
<accession>A0A858RP52</accession>
<dbReference type="Pfam" id="PF01370">
    <property type="entry name" value="Epimerase"/>
    <property type="match status" value="1"/>
</dbReference>
<evidence type="ECO:0000259" key="2">
    <source>
        <dbReference type="Pfam" id="PF01370"/>
    </source>
</evidence>
<comment type="similarity">
    <text evidence="1">Belongs to the NAD(P)-dependent epimerase/dehydratase family. SDR39U1 subfamily.</text>
</comment>
<gene>
    <name evidence="4" type="ORF">HHL09_22915</name>
</gene>
<dbReference type="EMBL" id="CP051774">
    <property type="protein sequence ID" value="QJE98515.1"/>
    <property type="molecule type" value="Genomic_DNA"/>
</dbReference>
<dbReference type="PANTHER" id="PTHR11092">
    <property type="entry name" value="SUGAR NUCLEOTIDE EPIMERASE RELATED"/>
    <property type="match status" value="1"/>
</dbReference>
<dbReference type="Gene3D" id="3.40.50.720">
    <property type="entry name" value="NAD(P)-binding Rossmann-like Domain"/>
    <property type="match status" value="1"/>
</dbReference>
<dbReference type="RefSeq" id="WP_169457002.1">
    <property type="nucleotide sequence ID" value="NZ_CP051774.1"/>
</dbReference>
<protein>
    <submittedName>
        <fullName evidence="4">TIGR01777 family protein</fullName>
    </submittedName>
</protein>
<evidence type="ECO:0000259" key="3">
    <source>
        <dbReference type="Pfam" id="PF08338"/>
    </source>
</evidence>
<dbReference type="InterPro" id="IPR013549">
    <property type="entry name" value="DUF1731"/>
</dbReference>
<dbReference type="KEGG" id="luo:HHL09_22915"/>
<dbReference type="InterPro" id="IPR036291">
    <property type="entry name" value="NAD(P)-bd_dom_sf"/>
</dbReference>
<feature type="domain" description="NAD-dependent epimerase/dehydratase" evidence="2">
    <location>
        <begin position="10"/>
        <end position="220"/>
    </location>
</feature>
<dbReference type="SUPFAM" id="SSF51735">
    <property type="entry name" value="NAD(P)-binding Rossmann-fold domains"/>
    <property type="match status" value="1"/>
</dbReference>
<dbReference type="Pfam" id="PF08338">
    <property type="entry name" value="DUF1731"/>
    <property type="match status" value="1"/>
</dbReference>
<organism evidence="4 5">
    <name type="scientific">Luteolibacter luteus</name>
    <dbReference type="NCBI Taxonomy" id="2728835"/>
    <lineage>
        <taxon>Bacteria</taxon>
        <taxon>Pseudomonadati</taxon>
        <taxon>Verrucomicrobiota</taxon>
        <taxon>Verrucomicrobiia</taxon>
        <taxon>Verrucomicrobiales</taxon>
        <taxon>Verrucomicrobiaceae</taxon>
        <taxon>Luteolibacter</taxon>
    </lineage>
</organism>
<reference evidence="4 5" key="1">
    <citation type="submission" date="2020-04" db="EMBL/GenBank/DDBJ databases">
        <title>Luteolibacter sp. G-1-1-1 isolated from soil.</title>
        <authorList>
            <person name="Dahal R.H."/>
        </authorList>
    </citation>
    <scope>NUCLEOTIDE SEQUENCE [LARGE SCALE GENOMIC DNA]</scope>
    <source>
        <strain evidence="4 5">G-1-1-1</strain>
    </source>
</reference>
<evidence type="ECO:0000256" key="1">
    <source>
        <dbReference type="ARBA" id="ARBA00009353"/>
    </source>
</evidence>
<proteinExistence type="inferred from homology"/>
<keyword evidence="5" id="KW-1185">Reference proteome</keyword>
<dbReference type="NCBIfam" id="TIGR01777">
    <property type="entry name" value="yfcH"/>
    <property type="match status" value="1"/>
</dbReference>